<evidence type="ECO:0000256" key="1">
    <source>
        <dbReference type="SAM" id="Phobius"/>
    </source>
</evidence>
<gene>
    <name evidence="2" type="ORF">GPUH_LOCUS22529</name>
</gene>
<protein>
    <submittedName>
        <fullName evidence="4">MFS domain-containing protein</fullName>
    </submittedName>
</protein>
<organism evidence="4">
    <name type="scientific">Gongylonema pulchrum</name>
    <dbReference type="NCBI Taxonomy" id="637853"/>
    <lineage>
        <taxon>Eukaryota</taxon>
        <taxon>Metazoa</taxon>
        <taxon>Ecdysozoa</taxon>
        <taxon>Nematoda</taxon>
        <taxon>Chromadorea</taxon>
        <taxon>Rhabditida</taxon>
        <taxon>Spirurina</taxon>
        <taxon>Spiruromorpha</taxon>
        <taxon>Spiruroidea</taxon>
        <taxon>Gongylonematidae</taxon>
        <taxon>Gongylonema</taxon>
    </lineage>
</organism>
<dbReference type="Gene3D" id="1.20.1250.20">
    <property type="entry name" value="MFS general substrate transporter like domains"/>
    <property type="match status" value="1"/>
</dbReference>
<evidence type="ECO:0000313" key="3">
    <source>
        <dbReference type="Proteomes" id="UP000271098"/>
    </source>
</evidence>
<keyword evidence="1" id="KW-0812">Transmembrane</keyword>
<dbReference type="GO" id="GO:0016020">
    <property type="term" value="C:membrane"/>
    <property type="evidence" value="ECO:0007669"/>
    <property type="project" value="TreeGrafter"/>
</dbReference>
<dbReference type="SUPFAM" id="SSF103473">
    <property type="entry name" value="MFS general substrate transporter"/>
    <property type="match status" value="1"/>
</dbReference>
<keyword evidence="1" id="KW-0472">Membrane</keyword>
<feature type="transmembrane region" description="Helical" evidence="1">
    <location>
        <begin position="16"/>
        <end position="37"/>
    </location>
</feature>
<sequence>MIGSVTANWGTLRQQFLFLVCSSLFVQIAPLISWPPLAAAFAGDHRAPFLMNAAATVLLAIIWLITFRDKPQYHPLVNGLELNKIVAGKIKVYFLSHNLVFFFFIGKYHFQKVI</sequence>
<keyword evidence="3" id="KW-1185">Reference proteome</keyword>
<feature type="transmembrane region" description="Helical" evidence="1">
    <location>
        <begin position="49"/>
        <end position="66"/>
    </location>
</feature>
<reference evidence="2 3" key="2">
    <citation type="submission" date="2018-11" db="EMBL/GenBank/DDBJ databases">
        <authorList>
            <consortium name="Pathogen Informatics"/>
        </authorList>
    </citation>
    <scope>NUCLEOTIDE SEQUENCE [LARGE SCALE GENOMIC DNA]</scope>
</reference>
<dbReference type="WBParaSite" id="GPUH_0002256001-mRNA-1">
    <property type="protein sequence ID" value="GPUH_0002256001-mRNA-1"/>
    <property type="gene ID" value="GPUH_0002256001"/>
</dbReference>
<dbReference type="EMBL" id="UYRT01095306">
    <property type="protein sequence ID" value="VDN40169.1"/>
    <property type="molecule type" value="Genomic_DNA"/>
</dbReference>
<dbReference type="AlphaFoldDB" id="A0A183ENJ2"/>
<dbReference type="Proteomes" id="UP000271098">
    <property type="component" value="Unassembled WGS sequence"/>
</dbReference>
<dbReference type="PANTHER" id="PTHR45757">
    <property type="entry name" value="PROTEIN CBG23364-RELATED"/>
    <property type="match status" value="1"/>
</dbReference>
<evidence type="ECO:0000313" key="2">
    <source>
        <dbReference type="EMBL" id="VDN40169.1"/>
    </source>
</evidence>
<evidence type="ECO:0000313" key="4">
    <source>
        <dbReference type="WBParaSite" id="GPUH_0002256001-mRNA-1"/>
    </source>
</evidence>
<keyword evidence="1" id="KW-1133">Transmembrane helix</keyword>
<name>A0A183ENJ2_9BILA</name>
<proteinExistence type="predicted"/>
<dbReference type="PANTHER" id="PTHR45757:SF7">
    <property type="entry name" value="MFS DOMAIN-CONTAINING PROTEIN"/>
    <property type="match status" value="1"/>
</dbReference>
<reference evidence="4" key="1">
    <citation type="submission" date="2016-06" db="UniProtKB">
        <authorList>
            <consortium name="WormBaseParasite"/>
        </authorList>
    </citation>
    <scope>IDENTIFICATION</scope>
</reference>
<dbReference type="InterPro" id="IPR036259">
    <property type="entry name" value="MFS_trans_sf"/>
</dbReference>
<dbReference type="OrthoDB" id="5861407at2759"/>
<accession>A0A183ENJ2</accession>